<evidence type="ECO:0000313" key="3">
    <source>
        <dbReference type="Proteomes" id="UP001595841"/>
    </source>
</evidence>
<keyword evidence="3" id="KW-1185">Reference proteome</keyword>
<dbReference type="EMBL" id="JBHSCL010000004">
    <property type="protein sequence ID" value="MFC4219890.1"/>
    <property type="molecule type" value="Genomic_DNA"/>
</dbReference>
<keyword evidence="1" id="KW-0812">Transmembrane</keyword>
<dbReference type="Pfam" id="PF12650">
    <property type="entry name" value="DUF3784"/>
    <property type="match status" value="1"/>
</dbReference>
<dbReference type="RefSeq" id="WP_379763236.1">
    <property type="nucleotide sequence ID" value="NZ_JBHSCL010000004.1"/>
</dbReference>
<feature type="transmembrane region" description="Helical" evidence="1">
    <location>
        <begin position="79"/>
        <end position="98"/>
    </location>
</feature>
<accession>A0ABV8PKY8</accession>
<keyword evidence="1" id="KW-1133">Transmembrane helix</keyword>
<organism evidence="2 3">
    <name type="scientific">Flagellimonas marina</name>
    <dbReference type="NCBI Taxonomy" id="1775168"/>
    <lineage>
        <taxon>Bacteria</taxon>
        <taxon>Pseudomonadati</taxon>
        <taxon>Bacteroidota</taxon>
        <taxon>Flavobacteriia</taxon>
        <taxon>Flavobacteriales</taxon>
        <taxon>Flavobacteriaceae</taxon>
        <taxon>Flagellimonas</taxon>
    </lineage>
</organism>
<proteinExistence type="predicted"/>
<dbReference type="Proteomes" id="UP001595841">
    <property type="component" value="Unassembled WGS sequence"/>
</dbReference>
<keyword evidence="1" id="KW-0472">Membrane</keyword>
<evidence type="ECO:0000313" key="2">
    <source>
        <dbReference type="EMBL" id="MFC4219890.1"/>
    </source>
</evidence>
<gene>
    <name evidence="2" type="ORF">ACFOWS_07090</name>
</gene>
<feature type="transmembrane region" description="Helical" evidence="1">
    <location>
        <begin position="54"/>
        <end position="72"/>
    </location>
</feature>
<name>A0ABV8PKY8_9FLAO</name>
<comment type="caution">
    <text evidence="2">The sequence shown here is derived from an EMBL/GenBank/DDBJ whole genome shotgun (WGS) entry which is preliminary data.</text>
</comment>
<reference evidence="3" key="1">
    <citation type="journal article" date="2019" name="Int. J. Syst. Evol. Microbiol.">
        <title>The Global Catalogue of Microorganisms (GCM) 10K type strain sequencing project: providing services to taxonomists for standard genome sequencing and annotation.</title>
        <authorList>
            <consortium name="The Broad Institute Genomics Platform"/>
            <consortium name="The Broad Institute Genome Sequencing Center for Infectious Disease"/>
            <person name="Wu L."/>
            <person name="Ma J."/>
        </authorList>
    </citation>
    <scope>NUCLEOTIDE SEQUENCE [LARGE SCALE GENOMIC DNA]</scope>
    <source>
        <strain evidence="3">CGMCC 1.15774</strain>
    </source>
</reference>
<protein>
    <submittedName>
        <fullName evidence="2">DUF3784 domain-containing protein</fullName>
    </submittedName>
</protein>
<sequence length="243" mass="27844">MIYAIIGTGLLFVAIGFMVTEKNAKYLLSGYNTMKEEDRKKFDLKSFLPNFRKFHLFLGISLMVIGLIIYYINENIAGIFLGVYPILAYIYFISTNLKYAKGLGSQWNKIGIYILAGTLIFVIGILGFGFRENKIKFNEQNVEFLGSYSETLKESEIESIGLTDDLPKITRRTNGFSLGSIHKGYYKTEDGEKIKLILNSDKKPYILFTKKDGHKIFYSAKEKSNEVLFNEIKSTLRNTTYEQ</sequence>
<dbReference type="InterPro" id="IPR017259">
    <property type="entry name" value="UCP037672"/>
</dbReference>
<evidence type="ECO:0000256" key="1">
    <source>
        <dbReference type="SAM" id="Phobius"/>
    </source>
</evidence>
<feature type="transmembrane region" description="Helical" evidence="1">
    <location>
        <begin position="110"/>
        <end position="130"/>
    </location>
</feature>